<organism evidence="1 2">
    <name type="scientific">Chryseobacterium fistulae</name>
    <dbReference type="NCBI Taxonomy" id="2675058"/>
    <lineage>
        <taxon>Bacteria</taxon>
        <taxon>Pseudomonadati</taxon>
        <taxon>Bacteroidota</taxon>
        <taxon>Flavobacteriia</taxon>
        <taxon>Flavobacteriales</taxon>
        <taxon>Weeksellaceae</taxon>
        <taxon>Chryseobacterium group</taxon>
        <taxon>Chryseobacterium</taxon>
    </lineage>
</organism>
<dbReference type="EMBL" id="CACVBY010000049">
    <property type="protein sequence ID" value="CAA7389592.1"/>
    <property type="molecule type" value="Genomic_DNA"/>
</dbReference>
<dbReference type="Proteomes" id="UP000445309">
    <property type="component" value="Unassembled WGS sequence"/>
</dbReference>
<accession>A0A6N4XPT6</accession>
<proteinExistence type="predicted"/>
<dbReference type="RefSeq" id="WP_162073300.1">
    <property type="nucleotide sequence ID" value="NZ_CACVBY010000049.1"/>
</dbReference>
<name>A0A6N4XPT6_9FLAO</name>
<reference evidence="1 2" key="1">
    <citation type="submission" date="2020-01" db="EMBL/GenBank/DDBJ databases">
        <authorList>
            <person name="Rodrigo-Torres L."/>
            <person name="Arahal R. D."/>
            <person name="Lucena T."/>
        </authorList>
    </citation>
    <scope>NUCLEOTIDE SEQUENCE [LARGE SCALE GENOMIC DNA]</scope>
    <source>
        <strain evidence="1 2">CECT 9393</strain>
    </source>
</reference>
<sequence>MPIEIPDEKTAPVYYPQSNYKIVRYLDLVKFLSLLQTKKIFFARLDTFEDKYEGTIPYLTKFEYKEWYKNFAQHRLLDILKTSIEEHVEKEMKDEEDARNQYRKLVCVSCWNKYNSESYALWKIYSDLSKGVMISSDIEKIVNAFKITKENIQISEVRYIDFKTERMPMGNMNYPIIHKNIHYDYEKEIRLIHTVNLDKGWIYDWKSEENEFGKYIDIDINELIDEIIISPNSPKWFFNLIENLCKTYNLKKIIRYSDLR</sequence>
<keyword evidence="2" id="KW-1185">Reference proteome</keyword>
<dbReference type="AlphaFoldDB" id="A0A6N4XPT6"/>
<gene>
    <name evidence="1" type="ORF">CHRY9393_02175</name>
</gene>
<protein>
    <recommendedName>
        <fullName evidence="3">DUF2971 domain-containing protein</fullName>
    </recommendedName>
</protein>
<evidence type="ECO:0000313" key="1">
    <source>
        <dbReference type="EMBL" id="CAA7389592.1"/>
    </source>
</evidence>
<evidence type="ECO:0000313" key="2">
    <source>
        <dbReference type="Proteomes" id="UP000445309"/>
    </source>
</evidence>
<evidence type="ECO:0008006" key="3">
    <source>
        <dbReference type="Google" id="ProtNLM"/>
    </source>
</evidence>